<proteinExistence type="predicted"/>
<evidence type="ECO:0000259" key="1">
    <source>
        <dbReference type="PROSITE" id="PS51462"/>
    </source>
</evidence>
<dbReference type="EMBL" id="MZGV01000015">
    <property type="protein sequence ID" value="OPJ62438.1"/>
    <property type="molecule type" value="Genomic_DNA"/>
</dbReference>
<comment type="caution">
    <text evidence="2">The sequence shown here is derived from an EMBL/GenBank/DDBJ whole genome shotgun (WGS) entry which is preliminary data.</text>
</comment>
<dbReference type="AlphaFoldDB" id="A0A1V4IQX7"/>
<dbReference type="Gene3D" id="3.90.79.10">
    <property type="entry name" value="Nucleoside Triphosphate Pyrophosphohydrolase"/>
    <property type="match status" value="1"/>
</dbReference>
<keyword evidence="3" id="KW-1185">Reference proteome</keyword>
<dbReference type="PROSITE" id="PS51462">
    <property type="entry name" value="NUDIX"/>
    <property type="match status" value="1"/>
</dbReference>
<keyword evidence="2" id="KW-0413">Isomerase</keyword>
<dbReference type="EC" id="5.3.3.2" evidence="2"/>
<dbReference type="OrthoDB" id="9804563at2"/>
<dbReference type="RefSeq" id="WP_079423473.1">
    <property type="nucleotide sequence ID" value="NZ_MZGV01000015.1"/>
</dbReference>
<dbReference type="Proteomes" id="UP000190080">
    <property type="component" value="Unassembled WGS sequence"/>
</dbReference>
<dbReference type="CDD" id="cd04692">
    <property type="entry name" value="NUDIX_Hydrolase"/>
    <property type="match status" value="1"/>
</dbReference>
<dbReference type="InterPro" id="IPR000086">
    <property type="entry name" value="NUDIX_hydrolase_dom"/>
</dbReference>
<dbReference type="SUPFAM" id="SSF55811">
    <property type="entry name" value="Nudix"/>
    <property type="match status" value="1"/>
</dbReference>
<sequence>MKEEYIDVFDENFNLIGCQPREEIHKNGYWHQTFHCWVIHKTDKMDYLVFQLRQDNKDNFPNCYDVTSAGHLQAGENPEDGVREIKEELGLEIDISDLKKIGVVKCENINGGYIDREFQHVYLYVSRKPIAEYKLEYSEVKGLIEIPLPEAKKFLYGTLSSVNCHGYELDTELNKNFKTYELTKDRFVGYPKDYIDKIFKENK</sequence>
<accession>A0A1V4IQX7</accession>
<dbReference type="InterPro" id="IPR015797">
    <property type="entry name" value="NUDIX_hydrolase-like_dom_sf"/>
</dbReference>
<reference evidence="2 3" key="1">
    <citation type="submission" date="2017-03" db="EMBL/GenBank/DDBJ databases">
        <title>Genome sequence of Clostridium oryzae DSM 28571.</title>
        <authorList>
            <person name="Poehlein A."/>
            <person name="Daniel R."/>
        </authorList>
    </citation>
    <scope>NUCLEOTIDE SEQUENCE [LARGE SCALE GENOMIC DNA]</scope>
    <source>
        <strain evidence="2 3">DSM 28571</strain>
    </source>
</reference>
<evidence type="ECO:0000313" key="2">
    <source>
        <dbReference type="EMBL" id="OPJ62438.1"/>
    </source>
</evidence>
<dbReference type="GO" id="GO:0004452">
    <property type="term" value="F:isopentenyl-diphosphate delta-isomerase activity"/>
    <property type="evidence" value="ECO:0007669"/>
    <property type="project" value="UniProtKB-EC"/>
</dbReference>
<feature type="domain" description="Nudix hydrolase" evidence="1">
    <location>
        <begin position="29"/>
        <end position="177"/>
    </location>
</feature>
<name>A0A1V4IQX7_9CLOT</name>
<protein>
    <submittedName>
        <fullName evidence="2">Isopentenyl-diphosphate delta-isomerase</fullName>
        <ecNumber evidence="2">5.3.3.2</ecNumber>
    </submittedName>
</protein>
<dbReference type="PANTHER" id="PTHR10885:SF0">
    <property type="entry name" value="ISOPENTENYL-DIPHOSPHATE DELTA-ISOMERASE"/>
    <property type="match status" value="1"/>
</dbReference>
<gene>
    <name evidence="2" type="primary">idi</name>
    <name evidence="2" type="ORF">CLORY_18070</name>
</gene>
<dbReference type="PANTHER" id="PTHR10885">
    <property type="entry name" value="ISOPENTENYL-DIPHOSPHATE DELTA-ISOMERASE"/>
    <property type="match status" value="1"/>
</dbReference>
<dbReference type="STRING" id="1450648.CLORY_18070"/>
<evidence type="ECO:0000313" key="3">
    <source>
        <dbReference type="Proteomes" id="UP000190080"/>
    </source>
</evidence>
<dbReference type="Pfam" id="PF00293">
    <property type="entry name" value="NUDIX"/>
    <property type="match status" value="1"/>
</dbReference>
<organism evidence="2 3">
    <name type="scientific">Clostridium oryzae</name>
    <dbReference type="NCBI Taxonomy" id="1450648"/>
    <lineage>
        <taxon>Bacteria</taxon>
        <taxon>Bacillati</taxon>
        <taxon>Bacillota</taxon>
        <taxon>Clostridia</taxon>
        <taxon>Eubacteriales</taxon>
        <taxon>Clostridiaceae</taxon>
        <taxon>Clostridium</taxon>
    </lineage>
</organism>